<keyword evidence="1" id="KW-1133">Transmembrane helix</keyword>
<organism evidence="2 3">
    <name type="scientific">Microbacterium hydrocarbonoxydans</name>
    <dbReference type="NCBI Taxonomy" id="273678"/>
    <lineage>
        <taxon>Bacteria</taxon>
        <taxon>Bacillati</taxon>
        <taxon>Actinomycetota</taxon>
        <taxon>Actinomycetes</taxon>
        <taxon>Micrococcales</taxon>
        <taxon>Microbacteriaceae</taxon>
        <taxon>Microbacterium</taxon>
    </lineage>
</organism>
<proteinExistence type="predicted"/>
<accession>A0A1H4QQW1</accession>
<evidence type="ECO:0000313" key="3">
    <source>
        <dbReference type="Proteomes" id="UP000183750"/>
    </source>
</evidence>
<feature type="transmembrane region" description="Helical" evidence="1">
    <location>
        <begin position="34"/>
        <end position="56"/>
    </location>
</feature>
<feature type="transmembrane region" description="Helical" evidence="1">
    <location>
        <begin position="68"/>
        <end position="91"/>
    </location>
</feature>
<keyword evidence="3" id="KW-1185">Reference proteome</keyword>
<dbReference type="EMBL" id="FNSQ01000005">
    <property type="protein sequence ID" value="SEC21985.1"/>
    <property type="molecule type" value="Genomic_DNA"/>
</dbReference>
<evidence type="ECO:0000313" key="2">
    <source>
        <dbReference type="EMBL" id="SEC21985.1"/>
    </source>
</evidence>
<dbReference type="Proteomes" id="UP000183750">
    <property type="component" value="Unassembled WGS sequence"/>
</dbReference>
<dbReference type="AlphaFoldDB" id="A0A1H4QQW1"/>
<name>A0A1H4QQW1_9MICO</name>
<evidence type="ECO:0000256" key="1">
    <source>
        <dbReference type="SAM" id="Phobius"/>
    </source>
</evidence>
<sequence length="209" mass="22685">MSFTPLRSKSRDLSAWFATRPDLFESERSPRKTATWGIIAGIMVVLALLVYLNPLATVETLGGRIRSGLAIAAAFGMPPVIFVICLVMIFLGARRWRVKGGGVLRNAVIHGYAAGFPIEQVLAAIRTGSADSAGVIAALGALQKNRADERLLTIWTSEADRAMYVGVLRVDGNKVWIDTEPFAVEPDRYFDARKHDLAATRGLTSIDGV</sequence>
<keyword evidence="1" id="KW-0472">Membrane</keyword>
<reference evidence="3" key="1">
    <citation type="submission" date="2016-10" db="EMBL/GenBank/DDBJ databases">
        <authorList>
            <person name="Varghese N."/>
            <person name="Submissions S."/>
        </authorList>
    </citation>
    <scope>NUCLEOTIDE SEQUENCE [LARGE SCALE GENOMIC DNA]</scope>
    <source>
        <strain evidence="3">DSM 16089</strain>
    </source>
</reference>
<gene>
    <name evidence="2" type="ORF">SAMN04489807_3174</name>
</gene>
<protein>
    <submittedName>
        <fullName evidence="2">Uncharacterized protein</fullName>
    </submittedName>
</protein>
<dbReference type="OrthoDB" id="5063220at2"/>
<keyword evidence="1" id="KW-0812">Transmembrane</keyword>
<dbReference type="RefSeq" id="WP_060926421.1">
    <property type="nucleotide sequence ID" value="NZ_FNSQ01000005.1"/>
</dbReference>